<name>A0A031JQD4_9SPHN</name>
<evidence type="ECO:0000313" key="2">
    <source>
        <dbReference type="EMBL" id="AOR79726.1"/>
    </source>
</evidence>
<dbReference type="Proteomes" id="UP000024329">
    <property type="component" value="Unassembled WGS sequence"/>
</dbReference>
<dbReference type="EMBL" id="CP017076">
    <property type="protein sequence ID" value="AOR79726.1"/>
    <property type="molecule type" value="Genomic_DNA"/>
</dbReference>
<keyword evidence="3" id="KW-0808">Transferase</keyword>
<dbReference type="OrthoDB" id="9790314at2"/>
<dbReference type="Pfam" id="PF22691">
    <property type="entry name" value="Thiolase_C_1"/>
    <property type="match status" value="1"/>
</dbReference>
<keyword evidence="5" id="KW-1185">Reference proteome</keyword>
<dbReference type="InterPro" id="IPR002155">
    <property type="entry name" value="Thiolase"/>
</dbReference>
<dbReference type="eggNOG" id="COG0183">
    <property type="taxonomic scope" value="Bacteria"/>
</dbReference>
<dbReference type="SUPFAM" id="SSF53901">
    <property type="entry name" value="Thiolase-like"/>
    <property type="match status" value="2"/>
</dbReference>
<reference evidence="3 4" key="1">
    <citation type="submission" date="2014-03" db="EMBL/GenBank/DDBJ databases">
        <title>Whole genome sequence of Novosphingobium resinovorum KF1.</title>
        <authorList>
            <person name="Gan H.M."/>
            <person name="Gan H.Y."/>
            <person name="Chew T.H."/>
            <person name="Savka M.A."/>
        </authorList>
    </citation>
    <scope>NUCLEOTIDE SEQUENCE [LARGE SCALE GENOMIC DNA]</scope>
    <source>
        <strain evidence="3 4">KF1</strain>
    </source>
</reference>
<dbReference type="InterPro" id="IPR016039">
    <property type="entry name" value="Thiolase-like"/>
</dbReference>
<dbReference type="PIRSF" id="PIRSF000429">
    <property type="entry name" value="Ac-CoA_Ac_transf"/>
    <property type="match status" value="1"/>
</dbReference>
<reference evidence="2" key="2">
    <citation type="submission" date="2016-08" db="EMBL/GenBank/DDBJ databases">
        <authorList>
            <person name="Seilhamer J.J."/>
        </authorList>
    </citation>
    <scope>NUCLEOTIDE SEQUENCE [LARGE SCALE GENOMIC DNA]</scope>
    <source>
        <strain evidence="2">SA1</strain>
        <plasmid evidence="2">pSA1</plasmid>
    </source>
</reference>
<dbReference type="PATRIC" id="fig|158500.4.peg.4691"/>
<dbReference type="AlphaFoldDB" id="A0A031JQD4"/>
<organism evidence="3 4">
    <name type="scientific">Novosphingobium resinovorum</name>
    <dbReference type="NCBI Taxonomy" id="158500"/>
    <lineage>
        <taxon>Bacteria</taxon>
        <taxon>Pseudomonadati</taxon>
        <taxon>Pseudomonadota</taxon>
        <taxon>Alphaproteobacteria</taxon>
        <taxon>Sphingomonadales</taxon>
        <taxon>Sphingomonadaceae</taxon>
        <taxon>Novosphingobium</taxon>
    </lineage>
</organism>
<evidence type="ECO:0000313" key="4">
    <source>
        <dbReference type="Proteomes" id="UP000024329"/>
    </source>
</evidence>
<reference evidence="5" key="3">
    <citation type="journal article" date="2017" name="J. Biotechnol.">
        <title>Complete genome sequence of Novosphingobium resinovorum SA1, a versatile xenobiotic-degrading bacterium capable of utilizing sulfanilic acid.</title>
        <authorList>
            <person name="Hegedus B."/>
            <person name="Kos P.B."/>
            <person name="Balint B."/>
            <person name="Maroti G."/>
            <person name="Gan H.M."/>
            <person name="Perei K."/>
            <person name="Rakhely G."/>
        </authorList>
    </citation>
    <scope>NUCLEOTIDE SEQUENCE [LARGE SCALE GENOMIC DNA]</scope>
    <source>
        <strain evidence="5">SA1</strain>
    </source>
</reference>
<accession>A0A031JQD4</accession>
<dbReference type="PANTHER" id="PTHR42870:SF1">
    <property type="entry name" value="NON-SPECIFIC LIPID-TRANSFER PROTEIN-LIKE 2"/>
    <property type="match status" value="1"/>
</dbReference>
<dbReference type="CDD" id="cd00829">
    <property type="entry name" value="SCP-x_thiolase"/>
    <property type="match status" value="1"/>
</dbReference>
<dbReference type="Gene3D" id="3.40.47.10">
    <property type="match status" value="1"/>
</dbReference>
<dbReference type="EMBL" id="JFYZ01000037">
    <property type="protein sequence ID" value="EZP75626.1"/>
    <property type="molecule type" value="Genomic_DNA"/>
</dbReference>
<dbReference type="KEGG" id="nre:BES08_23415"/>
<protein>
    <submittedName>
        <fullName evidence="2 3">Acetyl-CoA acetyltransferase</fullName>
    </submittedName>
</protein>
<dbReference type="GO" id="GO:0003988">
    <property type="term" value="F:acetyl-CoA C-acyltransferase activity"/>
    <property type="evidence" value="ECO:0007669"/>
    <property type="project" value="UniProtKB-ARBA"/>
</dbReference>
<evidence type="ECO:0000313" key="3">
    <source>
        <dbReference type="EMBL" id="EZP75626.1"/>
    </source>
</evidence>
<dbReference type="Proteomes" id="UP000094626">
    <property type="component" value="Plasmid pSA1"/>
</dbReference>
<gene>
    <name evidence="2" type="ORF">BES08_23415</name>
    <name evidence="3" type="ORF">BV97_04613</name>
</gene>
<geneLocation type="plasmid" evidence="2 5">
    <name>pSA1</name>
</geneLocation>
<sequence>MAPIASYQGVAVACPVTVPYQRSSERQAHWFFGRALAALVEASGIAKDAIDGLACSSFTLGSDTTVALTEHFDMSPRWIEWLPTGGASGVMALRRAARAVQCGDASVVACIAADTANAQTFAKLVGDFSRFSNGAVLPQGKAGPNGVFALITDNYMRRFGAHREDFGRIALAQRANAAGNPNALLGGKPLDMAGYLAAPPIVAPIHMFDCVMPCAGAEAFLVMSEARARDLDLRGARIMGAIERHNAYFADPVAIRGGWAMDADALWAQAGIAPGDVDCLQTYDDYPVISAMQIEDLGFCAKGEAPAFVAARDLTVTGDFPHNTCGGQLSCGQAGAAGGFLPVVEALRQVTGQPLGAQVPGARIALASGYGMVTYDRCLATGAALLEALP</sequence>
<evidence type="ECO:0000259" key="1">
    <source>
        <dbReference type="Pfam" id="PF22691"/>
    </source>
</evidence>
<keyword evidence="2" id="KW-0614">Plasmid</keyword>
<dbReference type="RefSeq" id="WP_036529102.1">
    <property type="nucleotide sequence ID" value="NZ_CP017076.1"/>
</dbReference>
<proteinExistence type="predicted"/>
<dbReference type="PANTHER" id="PTHR42870">
    <property type="entry name" value="ACETYL-COA C-ACETYLTRANSFERASE"/>
    <property type="match status" value="1"/>
</dbReference>
<evidence type="ECO:0000313" key="5">
    <source>
        <dbReference type="Proteomes" id="UP000094626"/>
    </source>
</evidence>
<dbReference type="InterPro" id="IPR055140">
    <property type="entry name" value="Thiolase_C_2"/>
</dbReference>
<feature type="domain" description="Thiolase C-terminal" evidence="1">
    <location>
        <begin position="262"/>
        <end position="376"/>
    </location>
</feature>